<evidence type="ECO:0000259" key="1">
    <source>
        <dbReference type="Pfam" id="PF18078"/>
    </source>
</evidence>
<feature type="domain" description="SNTX MACPF/CDC-like" evidence="3">
    <location>
        <begin position="20"/>
        <end position="181"/>
    </location>
</feature>
<dbReference type="InterPro" id="IPR048997">
    <property type="entry name" value="Stonustoxin-like_helical"/>
</dbReference>
<evidence type="ECO:0000259" key="2">
    <source>
        <dbReference type="Pfam" id="PF21109"/>
    </source>
</evidence>
<dbReference type="PANTHER" id="PTHR31594">
    <property type="entry name" value="AIG1-TYPE G DOMAIN-CONTAINING PROTEIN"/>
    <property type="match status" value="1"/>
</dbReference>
<dbReference type="InterPro" id="IPR040581">
    <property type="entry name" value="Thioredoxin_11"/>
</dbReference>
<evidence type="ECO:0000313" key="5">
    <source>
        <dbReference type="Proteomes" id="UP000694546"/>
    </source>
</evidence>
<organism evidence="4 5">
    <name type="scientific">Gadus morhua</name>
    <name type="common">Atlantic cod</name>
    <dbReference type="NCBI Taxonomy" id="8049"/>
    <lineage>
        <taxon>Eukaryota</taxon>
        <taxon>Metazoa</taxon>
        <taxon>Chordata</taxon>
        <taxon>Craniata</taxon>
        <taxon>Vertebrata</taxon>
        <taxon>Euteleostomi</taxon>
        <taxon>Actinopterygii</taxon>
        <taxon>Neopterygii</taxon>
        <taxon>Teleostei</taxon>
        <taxon>Neoteleostei</taxon>
        <taxon>Acanthomorphata</taxon>
        <taxon>Zeiogadaria</taxon>
        <taxon>Gadariae</taxon>
        <taxon>Gadiformes</taxon>
        <taxon>Gadoidei</taxon>
        <taxon>Gadidae</taxon>
        <taxon>Gadus</taxon>
    </lineage>
</organism>
<feature type="domain" description="Stonustoxin-like helical" evidence="2">
    <location>
        <begin position="289"/>
        <end position="383"/>
    </location>
</feature>
<evidence type="ECO:0008006" key="6">
    <source>
        <dbReference type="Google" id="ProtNLM"/>
    </source>
</evidence>
<keyword evidence="5" id="KW-1185">Reference proteome</keyword>
<reference evidence="4" key="1">
    <citation type="submission" date="2025-08" db="UniProtKB">
        <authorList>
            <consortium name="Ensembl"/>
        </authorList>
    </citation>
    <scope>IDENTIFICATION</scope>
</reference>
<feature type="domain" description="SNTX thioredoxin-like" evidence="1">
    <location>
        <begin position="396"/>
        <end position="519"/>
    </location>
</feature>
<dbReference type="Proteomes" id="UP000694546">
    <property type="component" value="Unassembled WGS sequence"/>
</dbReference>
<evidence type="ECO:0000259" key="3">
    <source>
        <dbReference type="Pfam" id="PF24674"/>
    </source>
</evidence>
<accession>A0A8C4ZEG9</accession>
<dbReference type="OMA" id="MASHTHF"/>
<dbReference type="Pfam" id="PF21109">
    <property type="entry name" value="Stonustoxin_helical"/>
    <property type="match status" value="1"/>
</dbReference>
<dbReference type="InterPro" id="IPR056072">
    <property type="entry name" value="SNTX_MACPF/CDC-like_dom"/>
</dbReference>
<reference evidence="4" key="2">
    <citation type="submission" date="2025-09" db="UniProtKB">
        <authorList>
            <consortium name="Ensembl"/>
        </authorList>
    </citation>
    <scope>IDENTIFICATION</scope>
</reference>
<sequence length="541" mass="61078">VCVCVCVCVCMAVDSGKTVELAALGRPFSLGMLYDCRNDSLIPALSLWDREALEKYTDERPQPNSDFEIVASDSIEDKFSALNVDGSMKASFLCGLVEIEGSAKFLSNSKSSRNQARVTLKYYTTTKFQQLSMNHLGQGNMKYSDVLKSEQATHVVTGILYGALAFFVFDREVSKKEDRQDIEGNLKGLIQKIPKLTIDSQGNLNMADKDKENVDKFSCKFHGYFNLEKHPVSFDEAIKVYQSLPQLIGTKGENAVPLKVWLLPLKALDSAAAELVREISDRLVRDAQNVLEDLSELVRTCNDAEKCEIFQHFPQINKKVKAFKELVSQYKLEFESNMAKNIPLIRGGREKEGVLAEILKKVHSSPFKINELNQWMESKEIEIKTICSWIDKMPNLTILTNPRTLHHELHSGDIPHAVCFAFTSLETPEPYLSALSNFLDETQPDNVPCAYVEKEQWFFSNDVMDKVKEKLKLFQDFAEANKESNSIKFLTAAIRDDEKKGATLQLYKDGSLVTDNFEPPLKPKMIPDVSVELLALAKRNQ</sequence>
<dbReference type="InterPro" id="IPR052090">
    <property type="entry name" value="Cytolytic_pore-forming_toxin"/>
</dbReference>
<dbReference type="GeneTree" id="ENSGT00390000014380"/>
<evidence type="ECO:0000313" key="4">
    <source>
        <dbReference type="Ensembl" id="ENSGMOP00000013151.2"/>
    </source>
</evidence>
<proteinExistence type="predicted"/>
<protein>
    <recommendedName>
        <fullName evidence="6">SNTX thioredoxin-like domain-containing protein</fullName>
    </recommendedName>
</protein>
<dbReference type="Pfam" id="PF18078">
    <property type="entry name" value="Thioredoxin_11"/>
    <property type="match status" value="1"/>
</dbReference>
<dbReference type="Pfam" id="PF24674">
    <property type="entry name" value="MACPF_SNTX"/>
    <property type="match status" value="1"/>
</dbReference>
<dbReference type="AlphaFoldDB" id="A0A8C4ZEG9"/>
<dbReference type="PANTHER" id="PTHR31594:SF16">
    <property type="entry name" value="SI:CH211-281L24.3"/>
    <property type="match status" value="1"/>
</dbReference>
<dbReference type="Ensembl" id="ENSGMOT00000013500.2">
    <property type="protein sequence ID" value="ENSGMOP00000013151.2"/>
    <property type="gene ID" value="ENSGMOG00000012286.2"/>
</dbReference>
<name>A0A8C4ZEG9_GADMO</name>